<dbReference type="Proteomes" id="UP000215914">
    <property type="component" value="Unassembled WGS sequence"/>
</dbReference>
<dbReference type="Gramene" id="mRNA:HanXRQr2_Chr14g0646671">
    <property type="protein sequence ID" value="CDS:HanXRQr2_Chr14g0646671.1"/>
    <property type="gene ID" value="HanXRQr2_Chr14g0646671"/>
</dbReference>
<dbReference type="EMBL" id="MNCJ02000329">
    <property type="protein sequence ID" value="KAF5769304.1"/>
    <property type="molecule type" value="Genomic_DNA"/>
</dbReference>
<sequence>MCFKFLILTLFKVKRYFVFVCCSQIGADDTEFSVRTVKKLLNKHRSQTGYFVLEDCKWVPLKCNVFVWRAEMGKIATSTALISRNIAVDNASCGLCGEEDEMVDHLFTTCGFATMIWSYICSWSKSQCFILFSFKDLLEAHKHSGLSDPKQEVLKGIIRIGCWCIWKARNEAIFNNSPGKLDRVISEIKNLGLLWYSSRSKNKSIGWNDWCKYVIL</sequence>
<feature type="chain" id="PRO_5039945125" evidence="1">
    <location>
        <begin position="23"/>
        <end position="216"/>
    </location>
</feature>
<dbReference type="Pfam" id="PF13966">
    <property type="entry name" value="zf-RVT"/>
    <property type="match status" value="1"/>
</dbReference>
<feature type="domain" description="Reverse transcriptase zinc-binding" evidence="2">
    <location>
        <begin position="32"/>
        <end position="117"/>
    </location>
</feature>
<accession>A0A9K3EA07</accession>
<keyword evidence="4" id="KW-1185">Reference proteome</keyword>
<protein>
    <submittedName>
        <fullName evidence="3">Reverse transcriptase zinc-binding domain-containing protein</fullName>
    </submittedName>
</protein>
<keyword evidence="3" id="KW-0548">Nucleotidyltransferase</keyword>
<evidence type="ECO:0000313" key="3">
    <source>
        <dbReference type="EMBL" id="KAF5769304.1"/>
    </source>
</evidence>
<dbReference type="InterPro" id="IPR026960">
    <property type="entry name" value="RVT-Znf"/>
</dbReference>
<dbReference type="PANTHER" id="PTHR33116">
    <property type="entry name" value="REVERSE TRANSCRIPTASE ZINC-BINDING DOMAIN-CONTAINING PROTEIN-RELATED-RELATED"/>
    <property type="match status" value="1"/>
</dbReference>
<evidence type="ECO:0000259" key="2">
    <source>
        <dbReference type="Pfam" id="PF13966"/>
    </source>
</evidence>
<evidence type="ECO:0000313" key="4">
    <source>
        <dbReference type="Proteomes" id="UP000215914"/>
    </source>
</evidence>
<evidence type="ECO:0000256" key="1">
    <source>
        <dbReference type="SAM" id="SignalP"/>
    </source>
</evidence>
<reference evidence="3" key="1">
    <citation type="journal article" date="2017" name="Nature">
        <title>The sunflower genome provides insights into oil metabolism, flowering and Asterid evolution.</title>
        <authorList>
            <person name="Badouin H."/>
            <person name="Gouzy J."/>
            <person name="Grassa C.J."/>
            <person name="Murat F."/>
            <person name="Staton S.E."/>
            <person name="Cottret L."/>
            <person name="Lelandais-Briere C."/>
            <person name="Owens G.L."/>
            <person name="Carrere S."/>
            <person name="Mayjonade B."/>
            <person name="Legrand L."/>
            <person name="Gill N."/>
            <person name="Kane N.C."/>
            <person name="Bowers J.E."/>
            <person name="Hubner S."/>
            <person name="Bellec A."/>
            <person name="Berard A."/>
            <person name="Berges H."/>
            <person name="Blanchet N."/>
            <person name="Boniface M.C."/>
            <person name="Brunel D."/>
            <person name="Catrice O."/>
            <person name="Chaidir N."/>
            <person name="Claudel C."/>
            <person name="Donnadieu C."/>
            <person name="Faraut T."/>
            <person name="Fievet G."/>
            <person name="Helmstetter N."/>
            <person name="King M."/>
            <person name="Knapp S.J."/>
            <person name="Lai Z."/>
            <person name="Le Paslier M.C."/>
            <person name="Lippi Y."/>
            <person name="Lorenzon L."/>
            <person name="Mandel J.R."/>
            <person name="Marage G."/>
            <person name="Marchand G."/>
            <person name="Marquand E."/>
            <person name="Bret-Mestries E."/>
            <person name="Morien E."/>
            <person name="Nambeesan S."/>
            <person name="Nguyen T."/>
            <person name="Pegot-Espagnet P."/>
            <person name="Pouilly N."/>
            <person name="Raftis F."/>
            <person name="Sallet E."/>
            <person name="Schiex T."/>
            <person name="Thomas J."/>
            <person name="Vandecasteele C."/>
            <person name="Vares D."/>
            <person name="Vear F."/>
            <person name="Vautrin S."/>
            <person name="Crespi M."/>
            <person name="Mangin B."/>
            <person name="Burke J.M."/>
            <person name="Salse J."/>
            <person name="Munos S."/>
            <person name="Vincourt P."/>
            <person name="Rieseberg L.H."/>
            <person name="Langlade N.B."/>
        </authorList>
    </citation>
    <scope>NUCLEOTIDE SEQUENCE</scope>
    <source>
        <tissue evidence="3">Leaves</tissue>
    </source>
</reference>
<keyword evidence="1" id="KW-0732">Signal</keyword>
<proteinExistence type="predicted"/>
<feature type="signal peptide" evidence="1">
    <location>
        <begin position="1"/>
        <end position="22"/>
    </location>
</feature>
<name>A0A9K3EA07_HELAN</name>
<keyword evidence="3" id="KW-0695">RNA-directed DNA polymerase</keyword>
<organism evidence="3 4">
    <name type="scientific">Helianthus annuus</name>
    <name type="common">Common sunflower</name>
    <dbReference type="NCBI Taxonomy" id="4232"/>
    <lineage>
        <taxon>Eukaryota</taxon>
        <taxon>Viridiplantae</taxon>
        <taxon>Streptophyta</taxon>
        <taxon>Embryophyta</taxon>
        <taxon>Tracheophyta</taxon>
        <taxon>Spermatophyta</taxon>
        <taxon>Magnoliopsida</taxon>
        <taxon>eudicotyledons</taxon>
        <taxon>Gunneridae</taxon>
        <taxon>Pentapetalae</taxon>
        <taxon>asterids</taxon>
        <taxon>campanulids</taxon>
        <taxon>Asterales</taxon>
        <taxon>Asteraceae</taxon>
        <taxon>Asteroideae</taxon>
        <taxon>Heliantheae alliance</taxon>
        <taxon>Heliantheae</taxon>
        <taxon>Helianthus</taxon>
    </lineage>
</organism>
<dbReference type="AlphaFoldDB" id="A0A9K3EA07"/>
<dbReference type="GO" id="GO:0003964">
    <property type="term" value="F:RNA-directed DNA polymerase activity"/>
    <property type="evidence" value="ECO:0007669"/>
    <property type="project" value="UniProtKB-KW"/>
</dbReference>
<comment type="caution">
    <text evidence="3">The sequence shown here is derived from an EMBL/GenBank/DDBJ whole genome shotgun (WGS) entry which is preliminary data.</text>
</comment>
<gene>
    <name evidence="3" type="ORF">HanXRQr2_Chr14g0646671</name>
</gene>
<dbReference type="PANTHER" id="PTHR33116:SF78">
    <property type="entry name" value="OS12G0587133 PROTEIN"/>
    <property type="match status" value="1"/>
</dbReference>
<reference evidence="3" key="2">
    <citation type="submission" date="2020-06" db="EMBL/GenBank/DDBJ databases">
        <title>Helianthus annuus Genome sequencing and assembly Release 2.</title>
        <authorList>
            <person name="Gouzy J."/>
            <person name="Langlade N."/>
            <person name="Munos S."/>
        </authorList>
    </citation>
    <scope>NUCLEOTIDE SEQUENCE</scope>
    <source>
        <tissue evidence="3">Leaves</tissue>
    </source>
</reference>
<keyword evidence="3" id="KW-0808">Transferase</keyword>